<comment type="caution">
    <text evidence="1">The sequence shown here is derived from an EMBL/GenBank/DDBJ whole genome shotgun (WGS) entry which is preliminary data.</text>
</comment>
<evidence type="ECO:0000313" key="1">
    <source>
        <dbReference type="EMBL" id="OAN49632.1"/>
    </source>
</evidence>
<proteinExistence type="predicted"/>
<sequence length="122" mass="12433">MMIAVFLASAASARADIAVGAGGTSLTLTGRVGAEDHCHAALAQPRDRLLILGPADLADRRRHDRLDRAAVARIANACDSLFALMGRPSAGRQGHAETGPAVGQVGRLQAAGMVADNAVADP</sequence>
<reference evidence="1 2" key="1">
    <citation type="submission" date="2016-04" db="EMBL/GenBank/DDBJ databases">
        <title>Draft genome sequence of freshwater magnetotactic bacteria Magnetospirillum marisnigri SP-1 and Magnetospirillum moscoviense BB-1.</title>
        <authorList>
            <person name="Koziaeva V."/>
            <person name="Dziuba M.V."/>
            <person name="Ivanov T.M."/>
            <person name="Kuznetsov B."/>
            <person name="Grouzdev D.S."/>
        </authorList>
    </citation>
    <scope>NUCLEOTIDE SEQUENCE [LARGE SCALE GENOMIC DNA]</scope>
    <source>
        <strain evidence="1 2">BB-1</strain>
    </source>
</reference>
<gene>
    <name evidence="1" type="ORF">A6A05_13280</name>
</gene>
<dbReference type="AlphaFoldDB" id="A0A178MLK9"/>
<evidence type="ECO:0000313" key="2">
    <source>
        <dbReference type="Proteomes" id="UP000078543"/>
    </source>
</evidence>
<dbReference type="Proteomes" id="UP000078543">
    <property type="component" value="Unassembled WGS sequence"/>
</dbReference>
<accession>A0A178MLK9</accession>
<organism evidence="1 2">
    <name type="scientific">Magnetospirillum moscoviense</name>
    <dbReference type="NCBI Taxonomy" id="1437059"/>
    <lineage>
        <taxon>Bacteria</taxon>
        <taxon>Pseudomonadati</taxon>
        <taxon>Pseudomonadota</taxon>
        <taxon>Alphaproteobacteria</taxon>
        <taxon>Rhodospirillales</taxon>
        <taxon>Rhodospirillaceae</taxon>
        <taxon>Magnetospirillum</taxon>
    </lineage>
</organism>
<keyword evidence="2" id="KW-1185">Reference proteome</keyword>
<protein>
    <submittedName>
        <fullName evidence="1">Uncharacterized protein</fullName>
    </submittedName>
</protein>
<name>A0A178MLK9_9PROT</name>
<dbReference type="EMBL" id="LWQU01000145">
    <property type="protein sequence ID" value="OAN49632.1"/>
    <property type="molecule type" value="Genomic_DNA"/>
</dbReference>